<gene>
    <name evidence="4" type="primary">sseA_1</name>
    <name evidence="4" type="ORF">BN997_02284</name>
</gene>
<dbReference type="PANTHER" id="PTHR11364">
    <property type="entry name" value="THIOSULFATE SULFERTANSFERASE"/>
    <property type="match status" value="1"/>
</dbReference>
<evidence type="ECO:0000259" key="3">
    <source>
        <dbReference type="PROSITE" id="PS50206"/>
    </source>
</evidence>
<accession>A0A0A1MH72</accession>
<dbReference type="STRING" id="545501.BN997_02284"/>
<feature type="domain" description="Rhodanese" evidence="3">
    <location>
        <begin position="164"/>
        <end position="274"/>
    </location>
</feature>
<dbReference type="InterPro" id="IPR036873">
    <property type="entry name" value="Rhodanese-like_dom_sf"/>
</dbReference>
<keyword evidence="5" id="KW-1185">Reference proteome</keyword>
<keyword evidence="2" id="KW-0677">Repeat</keyword>
<dbReference type="CDD" id="cd01449">
    <property type="entry name" value="TST_Repeat_2"/>
    <property type="match status" value="1"/>
</dbReference>
<evidence type="ECO:0000313" key="5">
    <source>
        <dbReference type="Proteomes" id="UP000040453"/>
    </source>
</evidence>
<dbReference type="SMART" id="SM00450">
    <property type="entry name" value="RHOD"/>
    <property type="match status" value="2"/>
</dbReference>
<dbReference type="PANTHER" id="PTHR11364:SF27">
    <property type="entry name" value="SULFURTRANSFERASE"/>
    <property type="match status" value="1"/>
</dbReference>
<dbReference type="InterPro" id="IPR045078">
    <property type="entry name" value="TST/MPST-like"/>
</dbReference>
<dbReference type="Gene3D" id="3.40.250.10">
    <property type="entry name" value="Rhodanese-like domain"/>
    <property type="match status" value="2"/>
</dbReference>
<dbReference type="AlphaFoldDB" id="A0A0A1MH72"/>
<keyword evidence="4" id="KW-0670">Pyruvate</keyword>
<dbReference type="OrthoDB" id="9770030at2"/>
<dbReference type="Proteomes" id="UP000040453">
    <property type="component" value="Unassembled WGS sequence"/>
</dbReference>
<name>A0A0A1MH72_9BACI</name>
<organism evidence="4 5">
    <name type="scientific">Oceanobacillus oncorhynchi</name>
    <dbReference type="NCBI Taxonomy" id="545501"/>
    <lineage>
        <taxon>Bacteria</taxon>
        <taxon>Bacillati</taxon>
        <taxon>Bacillota</taxon>
        <taxon>Bacilli</taxon>
        <taxon>Bacillales</taxon>
        <taxon>Bacillaceae</taxon>
        <taxon>Oceanobacillus</taxon>
    </lineage>
</organism>
<evidence type="ECO:0000256" key="1">
    <source>
        <dbReference type="ARBA" id="ARBA00022679"/>
    </source>
</evidence>
<sequence length="280" mass="31705">MRNIISVERLKKRLPQNNVVIVDVRFDLMDADAGRKAYLHGHLPGAVYMDLNRDLSGKAGKHGGNHPLPDWDLFANKLGKLGISNETTVVVYDQGNDMFAPRFWWLLDYLGHEKVYLLDGGLDRWVAEGGELTSTVPNLQPTIFRRNEKENRYVDMEEVKEKLESEETTIIDSRAPARYLGDEEPMYARAGHIPGAVNYFWKGVLKENGTWKNEEQLREHFSKLDKDAEIIVSCGSGVSACPNILALDNAGFKNVKLYPGSFSDWISYEKNEVAIGEEDE</sequence>
<dbReference type="SUPFAM" id="SSF52821">
    <property type="entry name" value="Rhodanese/Cell cycle control phosphatase"/>
    <property type="match status" value="2"/>
</dbReference>
<dbReference type="Pfam" id="PF00581">
    <property type="entry name" value="Rhodanese"/>
    <property type="match status" value="2"/>
</dbReference>
<dbReference type="RefSeq" id="WP_042532230.1">
    <property type="nucleotide sequence ID" value="NZ_CDGG01000001.1"/>
</dbReference>
<protein>
    <submittedName>
        <fullName evidence="4">3-mercaptopyruvate sulfurtransferase</fullName>
    </submittedName>
</protein>
<feature type="domain" description="Rhodanese" evidence="3">
    <location>
        <begin position="15"/>
        <end position="134"/>
    </location>
</feature>
<reference evidence="4 5" key="1">
    <citation type="submission" date="2014-11" db="EMBL/GenBank/DDBJ databases">
        <authorList>
            <person name="Urmite Genomes Urmite Genomes"/>
        </authorList>
    </citation>
    <scope>NUCLEOTIDE SEQUENCE [LARGE SCALE GENOMIC DNA]</scope>
    <source>
        <strain evidence="4 5">Oc5</strain>
    </source>
</reference>
<dbReference type="CDD" id="cd01448">
    <property type="entry name" value="TST_Repeat_1"/>
    <property type="match status" value="1"/>
</dbReference>
<evidence type="ECO:0000256" key="2">
    <source>
        <dbReference type="ARBA" id="ARBA00022737"/>
    </source>
</evidence>
<dbReference type="EMBL" id="CDGG01000001">
    <property type="protein sequence ID" value="CEI82418.1"/>
    <property type="molecule type" value="Genomic_DNA"/>
</dbReference>
<keyword evidence="1 4" id="KW-0808">Transferase</keyword>
<dbReference type="InterPro" id="IPR001763">
    <property type="entry name" value="Rhodanese-like_dom"/>
</dbReference>
<proteinExistence type="predicted"/>
<evidence type="ECO:0000313" key="4">
    <source>
        <dbReference type="EMBL" id="CEI82418.1"/>
    </source>
</evidence>
<dbReference type="PROSITE" id="PS50206">
    <property type="entry name" value="RHODANESE_3"/>
    <property type="match status" value="2"/>
</dbReference>
<dbReference type="GO" id="GO:0004792">
    <property type="term" value="F:thiosulfate-cyanide sulfurtransferase activity"/>
    <property type="evidence" value="ECO:0007669"/>
    <property type="project" value="TreeGrafter"/>
</dbReference>